<feature type="compositionally biased region" description="Basic and acidic residues" evidence="1">
    <location>
        <begin position="176"/>
        <end position="186"/>
    </location>
</feature>
<dbReference type="EMBL" id="OZ037945">
    <property type="protein sequence ID" value="CAL1701143.1"/>
    <property type="molecule type" value="Genomic_DNA"/>
</dbReference>
<feature type="compositionally biased region" description="Basic residues" evidence="1">
    <location>
        <begin position="62"/>
        <end position="73"/>
    </location>
</feature>
<accession>A0ABP1D2C2</accession>
<feature type="region of interest" description="Disordered" evidence="1">
    <location>
        <begin position="62"/>
        <end position="186"/>
    </location>
</feature>
<feature type="compositionally biased region" description="Polar residues" evidence="1">
    <location>
        <begin position="74"/>
        <end position="86"/>
    </location>
</feature>
<organism evidence="2 3">
    <name type="scientific">Somion occarium</name>
    <dbReference type="NCBI Taxonomy" id="3059160"/>
    <lineage>
        <taxon>Eukaryota</taxon>
        <taxon>Fungi</taxon>
        <taxon>Dikarya</taxon>
        <taxon>Basidiomycota</taxon>
        <taxon>Agaricomycotina</taxon>
        <taxon>Agaricomycetes</taxon>
        <taxon>Polyporales</taxon>
        <taxon>Cerrenaceae</taxon>
        <taxon>Somion</taxon>
    </lineage>
</organism>
<proteinExistence type="predicted"/>
<name>A0ABP1D2C2_9APHY</name>
<protein>
    <submittedName>
        <fullName evidence="2">Uncharacterized protein</fullName>
    </submittedName>
</protein>
<reference evidence="3" key="1">
    <citation type="submission" date="2024-04" db="EMBL/GenBank/DDBJ databases">
        <authorList>
            <person name="Shaw F."/>
            <person name="Minotto A."/>
        </authorList>
    </citation>
    <scope>NUCLEOTIDE SEQUENCE [LARGE SCALE GENOMIC DNA]</scope>
</reference>
<dbReference type="Proteomes" id="UP001497453">
    <property type="component" value="Chromosome 2"/>
</dbReference>
<evidence type="ECO:0000256" key="1">
    <source>
        <dbReference type="SAM" id="MobiDB-lite"/>
    </source>
</evidence>
<sequence length="186" mass="22449">MFEIEWDSNTDAHSRHRYPYRHKASTIHGWVTKLRGTLLDNEAVRRQGIREMQDAKRARQWRKQRKAERRMRSSGRTNGFLSLFTGSRSLKKRSPKRSQSTRAVVVHRDSSRHRSHKDKQPFMHFPNRTKPSHHGRGTVLRGYVMQDKKMISRGKSMNRKAARERDHERKRREKRREREARAMKRR</sequence>
<gene>
    <name evidence="2" type="ORF">GFSPODELE1_LOCUS3447</name>
</gene>
<evidence type="ECO:0000313" key="3">
    <source>
        <dbReference type="Proteomes" id="UP001497453"/>
    </source>
</evidence>
<evidence type="ECO:0000313" key="2">
    <source>
        <dbReference type="EMBL" id="CAL1701143.1"/>
    </source>
</evidence>
<keyword evidence="3" id="KW-1185">Reference proteome</keyword>